<organism evidence="1 2">
    <name type="scientific">Pseudochelatococcus contaminans</name>
    <dbReference type="NCBI Taxonomy" id="1538103"/>
    <lineage>
        <taxon>Bacteria</taxon>
        <taxon>Pseudomonadati</taxon>
        <taxon>Pseudomonadota</taxon>
        <taxon>Alphaproteobacteria</taxon>
        <taxon>Hyphomicrobiales</taxon>
        <taxon>Chelatococcaceae</taxon>
        <taxon>Pseudochelatococcus</taxon>
    </lineage>
</organism>
<dbReference type="AlphaFoldDB" id="A0A7W5Z435"/>
<sequence>MVAITPYLYLDICQSYCARNLIFGRHQQWRHRQKTALQNVGKII</sequence>
<evidence type="ECO:0000313" key="1">
    <source>
        <dbReference type="EMBL" id="MBB3809786.1"/>
    </source>
</evidence>
<gene>
    <name evidence="1" type="ORF">FHS81_001874</name>
</gene>
<keyword evidence="2" id="KW-1185">Reference proteome</keyword>
<comment type="caution">
    <text evidence="1">The sequence shown here is derived from an EMBL/GenBank/DDBJ whole genome shotgun (WGS) entry which is preliminary data.</text>
</comment>
<accession>A0A7W5Z435</accession>
<name>A0A7W5Z435_9HYPH</name>
<protein>
    <submittedName>
        <fullName evidence="1">Uncharacterized protein</fullName>
    </submittedName>
</protein>
<dbReference type="EMBL" id="JACICC010000004">
    <property type="protein sequence ID" value="MBB3809786.1"/>
    <property type="molecule type" value="Genomic_DNA"/>
</dbReference>
<reference evidence="1 2" key="1">
    <citation type="submission" date="2020-08" db="EMBL/GenBank/DDBJ databases">
        <title>Genomic Encyclopedia of Type Strains, Phase IV (KMG-IV): sequencing the most valuable type-strain genomes for metagenomic binning, comparative biology and taxonomic classification.</title>
        <authorList>
            <person name="Goeker M."/>
        </authorList>
    </citation>
    <scope>NUCLEOTIDE SEQUENCE [LARGE SCALE GENOMIC DNA]</scope>
    <source>
        <strain evidence="1 2">DSM 28760</strain>
    </source>
</reference>
<proteinExistence type="predicted"/>
<dbReference type="Proteomes" id="UP000537592">
    <property type="component" value="Unassembled WGS sequence"/>
</dbReference>
<evidence type="ECO:0000313" key="2">
    <source>
        <dbReference type="Proteomes" id="UP000537592"/>
    </source>
</evidence>